<sequence length="139" mass="14876">MPLLQRKLLQLDASPQGLQPASLREPLLVVFPLGKRLLCPRPAACPSTGTNDYETAGHSHHNIAIANSRVQLSLTNTPNFSNMLLSSPGPRCGDGAPRSVAARMRFGVVRRGWVACNVKTTKMMMIAGVGRTARCLGSA</sequence>
<organism evidence="1 2">
    <name type="scientific">Galerina marginata (strain CBS 339.88)</name>
    <dbReference type="NCBI Taxonomy" id="685588"/>
    <lineage>
        <taxon>Eukaryota</taxon>
        <taxon>Fungi</taxon>
        <taxon>Dikarya</taxon>
        <taxon>Basidiomycota</taxon>
        <taxon>Agaricomycotina</taxon>
        <taxon>Agaricomycetes</taxon>
        <taxon>Agaricomycetidae</taxon>
        <taxon>Agaricales</taxon>
        <taxon>Agaricineae</taxon>
        <taxon>Strophariaceae</taxon>
        <taxon>Galerina</taxon>
    </lineage>
</organism>
<dbReference type="EMBL" id="KL142372">
    <property type="protein sequence ID" value="KDR79763.1"/>
    <property type="molecule type" value="Genomic_DNA"/>
</dbReference>
<gene>
    <name evidence="1" type="ORF">GALMADRAFT_1163196</name>
</gene>
<evidence type="ECO:0000313" key="1">
    <source>
        <dbReference type="EMBL" id="KDR79763.1"/>
    </source>
</evidence>
<protein>
    <submittedName>
        <fullName evidence="1">Uncharacterized protein</fullName>
    </submittedName>
</protein>
<proteinExistence type="predicted"/>
<keyword evidence="2" id="KW-1185">Reference proteome</keyword>
<dbReference type="Proteomes" id="UP000027222">
    <property type="component" value="Unassembled WGS sequence"/>
</dbReference>
<dbReference type="HOGENOM" id="CLU_1845254_0_0_1"/>
<accession>A0A067TLB0</accession>
<reference evidence="2" key="1">
    <citation type="journal article" date="2014" name="Proc. Natl. Acad. Sci. U.S.A.">
        <title>Extensive sampling of basidiomycete genomes demonstrates inadequacy of the white-rot/brown-rot paradigm for wood decay fungi.</title>
        <authorList>
            <person name="Riley R."/>
            <person name="Salamov A.A."/>
            <person name="Brown D.W."/>
            <person name="Nagy L.G."/>
            <person name="Floudas D."/>
            <person name="Held B.W."/>
            <person name="Levasseur A."/>
            <person name="Lombard V."/>
            <person name="Morin E."/>
            <person name="Otillar R."/>
            <person name="Lindquist E.A."/>
            <person name="Sun H."/>
            <person name="LaButti K.M."/>
            <person name="Schmutz J."/>
            <person name="Jabbour D."/>
            <person name="Luo H."/>
            <person name="Baker S.E."/>
            <person name="Pisabarro A.G."/>
            <person name="Walton J.D."/>
            <person name="Blanchette R.A."/>
            <person name="Henrissat B."/>
            <person name="Martin F."/>
            <person name="Cullen D."/>
            <person name="Hibbett D.S."/>
            <person name="Grigoriev I.V."/>
        </authorList>
    </citation>
    <scope>NUCLEOTIDE SEQUENCE [LARGE SCALE GENOMIC DNA]</scope>
    <source>
        <strain evidence="2">CBS 339.88</strain>
    </source>
</reference>
<evidence type="ECO:0000313" key="2">
    <source>
        <dbReference type="Proteomes" id="UP000027222"/>
    </source>
</evidence>
<name>A0A067TLB0_GALM3</name>
<dbReference type="AlphaFoldDB" id="A0A067TLB0"/>